<dbReference type="SUPFAM" id="SSF53244">
    <property type="entry name" value="MurD-like peptide ligases, peptide-binding domain"/>
    <property type="match status" value="1"/>
</dbReference>
<dbReference type="Proteomes" id="UP000005522">
    <property type="component" value="Chromosome"/>
</dbReference>
<dbReference type="Gene3D" id="3.40.1390.10">
    <property type="entry name" value="MurE/MurF, N-terminal domain"/>
    <property type="match status" value="1"/>
</dbReference>
<dbReference type="InterPro" id="IPR051046">
    <property type="entry name" value="MurCDEF_CellWall_CoF430Synth"/>
</dbReference>
<dbReference type="AlphaFoldDB" id="A0A060A2M4"/>
<feature type="binding site" evidence="10">
    <location>
        <begin position="108"/>
        <end position="114"/>
    </location>
    <ligand>
        <name>ATP</name>
        <dbReference type="ChEBI" id="CHEBI:30616"/>
    </ligand>
</feature>
<dbReference type="GO" id="GO:0071555">
    <property type="term" value="P:cell wall organization"/>
    <property type="evidence" value="ECO:0007669"/>
    <property type="project" value="UniProtKB-KW"/>
</dbReference>
<dbReference type="HAMAP" id="MF_02019">
    <property type="entry name" value="MurF"/>
    <property type="match status" value="1"/>
</dbReference>
<comment type="similarity">
    <text evidence="10">Belongs to the MurCDEF family. MurF subfamily.</text>
</comment>
<dbReference type="eggNOG" id="COG0770">
    <property type="taxonomic scope" value="Bacteria"/>
</dbReference>
<dbReference type="Gene3D" id="3.40.1190.10">
    <property type="entry name" value="Mur-like, catalytic domain"/>
    <property type="match status" value="1"/>
</dbReference>
<dbReference type="GO" id="GO:0008766">
    <property type="term" value="F:UDP-N-acetylmuramoylalanyl-D-glutamyl-2,6-diaminopimelate-D-alanyl-D-alanine ligase activity"/>
    <property type="evidence" value="ECO:0007669"/>
    <property type="project" value="RHEA"/>
</dbReference>
<dbReference type="EC" id="6.3.2.10" evidence="10 11"/>
<evidence type="ECO:0000313" key="16">
    <source>
        <dbReference type="Proteomes" id="UP000005522"/>
    </source>
</evidence>
<sequence length="448" mass="47158">MIRYTLREIAQRTGGSLLQGTDPEKEIHGVGTDTRTHLSGRLFVALRGPRFDGHDFVEAARKAGAAAVLVQRPSPGPGVLVADPLAALQVLAAAWRRELGTSLAAVTGSCGKTTVKEILAAMLRQSGPCLATRGNLNNHIGVPLTLAELGPEHRHAVVEMGMNHAGEIAVLTRMARPDLALINNAGPAHIENLGSIAAIAAAKGEILEGLSAHGIAVINGDDEYADYWAERAPGEVWRFSLDDRPARVRGQWRPQGKGGVLDLRAPQGNVSLRIPLSGRHNGANVLAATTAALALNLGLDQIARAVEALTPAPGRLQWREGKGGSRILDDTYNANPASVEAALRVLAEQPGRRYLVLGDMAELGADAELHHQQMGGHARALGIDGVFTLGSLSRTTSRAFGPAGTHFVEREALVDAVLSMLAPDAVVLVKGSRAAHMERVVAALTEAS</sequence>
<keyword evidence="3 10" id="KW-0132">Cell division</keyword>
<keyword evidence="5 10" id="KW-0067">ATP-binding</keyword>
<dbReference type="GO" id="GO:0009252">
    <property type="term" value="P:peptidoglycan biosynthetic process"/>
    <property type="evidence" value="ECO:0007669"/>
    <property type="project" value="UniProtKB-UniRule"/>
</dbReference>
<keyword evidence="9 10" id="KW-0961">Cell wall biogenesis/degradation</keyword>
<evidence type="ECO:0000256" key="8">
    <source>
        <dbReference type="ARBA" id="ARBA00023306"/>
    </source>
</evidence>
<name>A0A060A2M4_ACICK</name>
<keyword evidence="7 10" id="KW-0573">Peptidoglycan synthesis</keyword>
<evidence type="ECO:0000256" key="6">
    <source>
        <dbReference type="ARBA" id="ARBA00022960"/>
    </source>
</evidence>
<comment type="function">
    <text evidence="10 11">Involved in cell wall formation. Catalyzes the final step in the synthesis of UDP-N-acetylmuramoyl-pentapeptide, the precursor of murein.</text>
</comment>
<protein>
    <recommendedName>
        <fullName evidence="10 11">UDP-N-acetylmuramoyl-tripeptide--D-alanyl-D-alanine ligase</fullName>
        <ecNumber evidence="10 11">6.3.2.10</ecNumber>
    </recommendedName>
    <alternativeName>
        <fullName evidence="10">D-alanyl-D-alanine-adding enzyme</fullName>
    </alternativeName>
</protein>
<evidence type="ECO:0000313" key="15">
    <source>
        <dbReference type="EMBL" id="AIA56347.1"/>
    </source>
</evidence>
<dbReference type="GO" id="GO:0005524">
    <property type="term" value="F:ATP binding"/>
    <property type="evidence" value="ECO:0007669"/>
    <property type="project" value="UniProtKB-UniRule"/>
</dbReference>
<dbReference type="PANTHER" id="PTHR43024:SF1">
    <property type="entry name" value="UDP-N-ACETYLMURAMOYL-TRIPEPTIDE--D-ALANYL-D-ALANINE LIGASE"/>
    <property type="match status" value="1"/>
</dbReference>
<dbReference type="InterPro" id="IPR035911">
    <property type="entry name" value="MurE/MurF_N"/>
</dbReference>
<dbReference type="KEGG" id="acz:Acaty_c2503"/>
<dbReference type="InterPro" id="IPR004101">
    <property type="entry name" value="Mur_ligase_C"/>
</dbReference>
<dbReference type="RefSeq" id="WP_004869128.1">
    <property type="nucleotide sequence ID" value="NZ_CP005986.1"/>
</dbReference>
<evidence type="ECO:0000259" key="12">
    <source>
        <dbReference type="Pfam" id="PF01225"/>
    </source>
</evidence>
<dbReference type="InterPro" id="IPR036615">
    <property type="entry name" value="Mur_ligase_C_dom_sf"/>
</dbReference>
<comment type="pathway">
    <text evidence="10 11">Cell wall biogenesis; peptidoglycan biosynthesis.</text>
</comment>
<keyword evidence="4 10" id="KW-0547">Nucleotide-binding</keyword>
<reference evidence="15 16" key="1">
    <citation type="journal article" date="2009" name="J. Bacteriol.">
        <title>Draft genome sequence of the extremely acidophilic bacterium Acidithiobacillus caldus ATCC 51756 reveals metabolic versatility in the genus Acidithiobacillus.</title>
        <authorList>
            <person name="Valdes J."/>
            <person name="Quatrini R."/>
            <person name="Hallberg K."/>
            <person name="Dopson M."/>
            <person name="Valenzuela P.D."/>
            <person name="Holmes D.S."/>
        </authorList>
    </citation>
    <scope>NUCLEOTIDE SEQUENCE [LARGE SCALE GENOMIC DNA]</scope>
    <source>
        <strain evidence="16">ATCC 51756 / DSM 8584 / KU</strain>
    </source>
</reference>
<dbReference type="Pfam" id="PF08245">
    <property type="entry name" value="Mur_ligase_M"/>
    <property type="match status" value="1"/>
</dbReference>
<evidence type="ECO:0000256" key="10">
    <source>
        <dbReference type="HAMAP-Rule" id="MF_02019"/>
    </source>
</evidence>
<feature type="domain" description="Mur ligase C-terminal" evidence="13">
    <location>
        <begin position="314"/>
        <end position="433"/>
    </location>
</feature>
<keyword evidence="6 10" id="KW-0133">Cell shape</keyword>
<evidence type="ECO:0000256" key="1">
    <source>
        <dbReference type="ARBA" id="ARBA00022490"/>
    </source>
</evidence>
<keyword evidence="2 10" id="KW-0436">Ligase</keyword>
<evidence type="ECO:0000259" key="13">
    <source>
        <dbReference type="Pfam" id="PF02875"/>
    </source>
</evidence>
<dbReference type="SUPFAM" id="SSF53623">
    <property type="entry name" value="MurD-like peptide ligases, catalytic domain"/>
    <property type="match status" value="1"/>
</dbReference>
<gene>
    <name evidence="10" type="primary">murF</name>
    <name evidence="15" type="ORF">Acaty_c2503</name>
</gene>
<keyword evidence="8 10" id="KW-0131">Cell cycle</keyword>
<dbReference type="PANTHER" id="PTHR43024">
    <property type="entry name" value="UDP-N-ACETYLMURAMOYL-TRIPEPTIDE--D-ALANYL-D-ALANINE LIGASE"/>
    <property type="match status" value="1"/>
</dbReference>
<dbReference type="EMBL" id="CP005986">
    <property type="protein sequence ID" value="AIA56347.1"/>
    <property type="molecule type" value="Genomic_DNA"/>
</dbReference>
<dbReference type="GO" id="GO:0008360">
    <property type="term" value="P:regulation of cell shape"/>
    <property type="evidence" value="ECO:0007669"/>
    <property type="project" value="UniProtKB-KW"/>
</dbReference>
<dbReference type="InterPro" id="IPR005863">
    <property type="entry name" value="UDP-N-AcMur_synth"/>
</dbReference>
<proteinExistence type="inferred from homology"/>
<dbReference type="Pfam" id="PF02875">
    <property type="entry name" value="Mur_ligase_C"/>
    <property type="match status" value="1"/>
</dbReference>
<comment type="subcellular location">
    <subcellularLocation>
        <location evidence="10 11">Cytoplasm</location>
    </subcellularLocation>
</comment>
<comment type="catalytic activity">
    <reaction evidence="10 11">
        <text>D-alanyl-D-alanine + UDP-N-acetyl-alpha-D-muramoyl-L-alanyl-gamma-D-glutamyl-meso-2,6-diaminopimelate + ATP = UDP-N-acetyl-alpha-D-muramoyl-L-alanyl-gamma-D-glutamyl-meso-2,6-diaminopimeloyl-D-alanyl-D-alanine + ADP + phosphate + H(+)</text>
        <dbReference type="Rhea" id="RHEA:28374"/>
        <dbReference type="ChEBI" id="CHEBI:15378"/>
        <dbReference type="ChEBI" id="CHEBI:30616"/>
        <dbReference type="ChEBI" id="CHEBI:43474"/>
        <dbReference type="ChEBI" id="CHEBI:57822"/>
        <dbReference type="ChEBI" id="CHEBI:61386"/>
        <dbReference type="ChEBI" id="CHEBI:83905"/>
        <dbReference type="ChEBI" id="CHEBI:456216"/>
        <dbReference type="EC" id="6.3.2.10"/>
    </reaction>
</comment>
<evidence type="ECO:0000256" key="5">
    <source>
        <dbReference type="ARBA" id="ARBA00022840"/>
    </source>
</evidence>
<dbReference type="Gene3D" id="3.90.190.20">
    <property type="entry name" value="Mur ligase, C-terminal domain"/>
    <property type="match status" value="1"/>
</dbReference>
<dbReference type="GO" id="GO:0005737">
    <property type="term" value="C:cytoplasm"/>
    <property type="evidence" value="ECO:0007669"/>
    <property type="project" value="UniProtKB-SubCell"/>
</dbReference>
<evidence type="ECO:0000256" key="9">
    <source>
        <dbReference type="ARBA" id="ARBA00023316"/>
    </source>
</evidence>
<dbReference type="SUPFAM" id="SSF63418">
    <property type="entry name" value="MurE/MurF N-terminal domain"/>
    <property type="match status" value="1"/>
</dbReference>
<evidence type="ECO:0000256" key="3">
    <source>
        <dbReference type="ARBA" id="ARBA00022618"/>
    </source>
</evidence>
<evidence type="ECO:0000259" key="14">
    <source>
        <dbReference type="Pfam" id="PF08245"/>
    </source>
</evidence>
<dbReference type="InterPro" id="IPR000713">
    <property type="entry name" value="Mur_ligase_N"/>
</dbReference>
<dbReference type="UniPathway" id="UPA00219"/>
<dbReference type="NCBIfam" id="TIGR01143">
    <property type="entry name" value="murF"/>
    <property type="match status" value="1"/>
</dbReference>
<dbReference type="InterPro" id="IPR036565">
    <property type="entry name" value="Mur-like_cat_sf"/>
</dbReference>
<evidence type="ECO:0000256" key="2">
    <source>
        <dbReference type="ARBA" id="ARBA00022598"/>
    </source>
</evidence>
<evidence type="ECO:0000256" key="11">
    <source>
        <dbReference type="RuleBase" id="RU004136"/>
    </source>
</evidence>
<organism evidence="15 16">
    <name type="scientific">Acidithiobacillus caldus (strain ATCC 51756 / DSM 8584 / KU)</name>
    <dbReference type="NCBI Taxonomy" id="637389"/>
    <lineage>
        <taxon>Bacteria</taxon>
        <taxon>Pseudomonadati</taxon>
        <taxon>Pseudomonadota</taxon>
        <taxon>Acidithiobacillia</taxon>
        <taxon>Acidithiobacillales</taxon>
        <taxon>Acidithiobacillaceae</taxon>
        <taxon>Acidithiobacillus</taxon>
    </lineage>
</organism>
<accession>A0A060A2M4</accession>
<evidence type="ECO:0000256" key="7">
    <source>
        <dbReference type="ARBA" id="ARBA00022984"/>
    </source>
</evidence>
<evidence type="ECO:0000256" key="4">
    <source>
        <dbReference type="ARBA" id="ARBA00022741"/>
    </source>
</evidence>
<feature type="domain" description="Mur ligase N-terminal catalytic" evidence="12">
    <location>
        <begin position="26"/>
        <end position="74"/>
    </location>
</feature>
<dbReference type="GO" id="GO:0047480">
    <property type="term" value="F:UDP-N-acetylmuramoyl-tripeptide-D-alanyl-D-alanine ligase activity"/>
    <property type="evidence" value="ECO:0007669"/>
    <property type="project" value="UniProtKB-UniRule"/>
</dbReference>
<dbReference type="Pfam" id="PF01225">
    <property type="entry name" value="Mur_ligase"/>
    <property type="match status" value="1"/>
</dbReference>
<feature type="domain" description="Mur ligase central" evidence="14">
    <location>
        <begin position="106"/>
        <end position="292"/>
    </location>
</feature>
<dbReference type="InterPro" id="IPR013221">
    <property type="entry name" value="Mur_ligase_cen"/>
</dbReference>
<dbReference type="HOGENOM" id="CLU_031507_4_0_6"/>
<dbReference type="GO" id="GO:0051301">
    <property type="term" value="P:cell division"/>
    <property type="evidence" value="ECO:0007669"/>
    <property type="project" value="UniProtKB-KW"/>
</dbReference>
<keyword evidence="1 10" id="KW-0963">Cytoplasm</keyword>